<accession>A0AAD7H0D7</accession>
<dbReference type="Proteomes" id="UP001221757">
    <property type="component" value="Unassembled WGS sequence"/>
</dbReference>
<dbReference type="InterPro" id="IPR036047">
    <property type="entry name" value="F-box-like_dom_sf"/>
</dbReference>
<dbReference type="Gene3D" id="3.80.10.10">
    <property type="entry name" value="Ribonuclease Inhibitor"/>
    <property type="match status" value="1"/>
</dbReference>
<dbReference type="Pfam" id="PF12937">
    <property type="entry name" value="F-box-like"/>
    <property type="match status" value="1"/>
</dbReference>
<proteinExistence type="predicted"/>
<gene>
    <name evidence="2" type="ORF">B0H17DRAFT_1248920</name>
</gene>
<protein>
    <recommendedName>
        <fullName evidence="1">F-box domain-containing protein</fullName>
    </recommendedName>
</protein>
<dbReference type="SUPFAM" id="SSF81383">
    <property type="entry name" value="F-box domain"/>
    <property type="match status" value="1"/>
</dbReference>
<evidence type="ECO:0000313" key="3">
    <source>
        <dbReference type="Proteomes" id="UP001221757"/>
    </source>
</evidence>
<keyword evidence="3" id="KW-1185">Reference proteome</keyword>
<reference evidence="2" key="1">
    <citation type="submission" date="2023-03" db="EMBL/GenBank/DDBJ databases">
        <title>Massive genome expansion in bonnet fungi (Mycena s.s.) driven by repeated elements and novel gene families across ecological guilds.</title>
        <authorList>
            <consortium name="Lawrence Berkeley National Laboratory"/>
            <person name="Harder C.B."/>
            <person name="Miyauchi S."/>
            <person name="Viragh M."/>
            <person name="Kuo A."/>
            <person name="Thoen E."/>
            <person name="Andreopoulos B."/>
            <person name="Lu D."/>
            <person name="Skrede I."/>
            <person name="Drula E."/>
            <person name="Henrissat B."/>
            <person name="Morin E."/>
            <person name="Kohler A."/>
            <person name="Barry K."/>
            <person name="LaButti K."/>
            <person name="Morin E."/>
            <person name="Salamov A."/>
            <person name="Lipzen A."/>
            <person name="Mereny Z."/>
            <person name="Hegedus B."/>
            <person name="Baldrian P."/>
            <person name="Stursova M."/>
            <person name="Weitz H."/>
            <person name="Taylor A."/>
            <person name="Grigoriev I.V."/>
            <person name="Nagy L.G."/>
            <person name="Martin F."/>
            <person name="Kauserud H."/>
        </authorList>
    </citation>
    <scope>NUCLEOTIDE SEQUENCE</scope>
    <source>
        <strain evidence="2">CBHHK067</strain>
    </source>
</reference>
<sequence length="452" mass="50552">MAATSFRDDVQTLISISKRNILDIDAEIARLNSLLQVQTRLRKAEVKKLDLHRASIAPIRKLPVELLVDIFMLSLVGTSRSLSRESVFRVAHTSGHWRQIALNTPQLWAAPVTLRPRENPIRSYLASTKTWMDRSSPLPLSIRICPRDPSAGNLMAFMNVLLSVVDRWKTLDTTCESLDSFPSLPRNAFASLEHVSLSKSNGQAGLDIGVFATAPRLQSVTLGPMGRRVHMPWKQLTKVQLDDIAPALCHSILLECENIETGIFTIFGPAAACSTLHLPTLTALDITFRHEALAAFLECLDLPLLHTLRLSGWLPQNLAHFQLRSPDIQSLYLTAHWLSSVELVGVLRRTPRLTQLTCNAAVDVDLFYALRYSPSDPLVPRLAKLALLHHTSNVPRVFVCPMVRSRGWSNEPSTADVSQLEELTVFGKKGEELREDLRHIIQQGFVLKLDSR</sequence>
<evidence type="ECO:0000259" key="1">
    <source>
        <dbReference type="Pfam" id="PF12937"/>
    </source>
</evidence>
<organism evidence="2 3">
    <name type="scientific">Mycena rosella</name>
    <name type="common">Pink bonnet</name>
    <name type="synonym">Agaricus rosellus</name>
    <dbReference type="NCBI Taxonomy" id="1033263"/>
    <lineage>
        <taxon>Eukaryota</taxon>
        <taxon>Fungi</taxon>
        <taxon>Dikarya</taxon>
        <taxon>Basidiomycota</taxon>
        <taxon>Agaricomycotina</taxon>
        <taxon>Agaricomycetes</taxon>
        <taxon>Agaricomycetidae</taxon>
        <taxon>Agaricales</taxon>
        <taxon>Marasmiineae</taxon>
        <taxon>Mycenaceae</taxon>
        <taxon>Mycena</taxon>
    </lineage>
</organism>
<name>A0AAD7H0D7_MYCRO</name>
<feature type="domain" description="F-box" evidence="1">
    <location>
        <begin position="60"/>
        <end position="109"/>
    </location>
</feature>
<dbReference type="InterPro" id="IPR032675">
    <property type="entry name" value="LRR_dom_sf"/>
</dbReference>
<dbReference type="EMBL" id="JARKIE010000002">
    <property type="protein sequence ID" value="KAJ7709438.1"/>
    <property type="molecule type" value="Genomic_DNA"/>
</dbReference>
<dbReference type="Gene3D" id="1.20.1280.50">
    <property type="match status" value="1"/>
</dbReference>
<evidence type="ECO:0000313" key="2">
    <source>
        <dbReference type="EMBL" id="KAJ7709438.1"/>
    </source>
</evidence>
<dbReference type="InterPro" id="IPR001810">
    <property type="entry name" value="F-box_dom"/>
</dbReference>
<dbReference type="AlphaFoldDB" id="A0AAD7H0D7"/>
<comment type="caution">
    <text evidence="2">The sequence shown here is derived from an EMBL/GenBank/DDBJ whole genome shotgun (WGS) entry which is preliminary data.</text>
</comment>